<organism evidence="1 2">
    <name type="scientific">Candidatus Pelagibacter giovannonii</name>
    <dbReference type="NCBI Taxonomy" id="2563896"/>
    <lineage>
        <taxon>Bacteria</taxon>
        <taxon>Pseudomonadati</taxon>
        <taxon>Pseudomonadota</taxon>
        <taxon>Alphaproteobacteria</taxon>
        <taxon>Candidatus Pelagibacterales</taxon>
        <taxon>Candidatus Pelagibacteraceae</taxon>
        <taxon>Candidatus Pelagibacter</taxon>
    </lineage>
</organism>
<reference evidence="1 2" key="1">
    <citation type="journal article" date="2020" name="Nat. Microbiol.">
        <title>Lysogenic host-virus interactions in SAR11 marine bacteria.</title>
        <authorList>
            <person name="Morris R.M."/>
            <person name="Cain K.R."/>
            <person name="Hvorecny K.L."/>
            <person name="Kollman J.M."/>
        </authorList>
    </citation>
    <scope>NUCLEOTIDE SEQUENCE [LARGE SCALE GENOMIC DNA]</scope>
    <source>
        <strain evidence="1 2">NP1</strain>
    </source>
</reference>
<gene>
    <name evidence="1" type="ORF">E5R92_03785</name>
</gene>
<dbReference type="EMBL" id="CP038852">
    <property type="protein sequence ID" value="QIZ20903.1"/>
    <property type="molecule type" value="Genomic_DNA"/>
</dbReference>
<protein>
    <submittedName>
        <fullName evidence="1">Uncharacterized protein</fullName>
    </submittedName>
</protein>
<dbReference type="KEGG" id="peg:E5R92_03785"/>
<evidence type="ECO:0000313" key="1">
    <source>
        <dbReference type="EMBL" id="QIZ20903.1"/>
    </source>
</evidence>
<keyword evidence="2" id="KW-1185">Reference proteome</keyword>
<dbReference type="Proteomes" id="UP000501094">
    <property type="component" value="Chromosome"/>
</dbReference>
<evidence type="ECO:0000313" key="2">
    <source>
        <dbReference type="Proteomes" id="UP000501094"/>
    </source>
</evidence>
<proteinExistence type="predicted"/>
<dbReference type="AlphaFoldDB" id="A0A6H1Q3G6"/>
<accession>A0A6H1Q3G6</accession>
<dbReference type="RefSeq" id="WP_168606781.1">
    <property type="nucleotide sequence ID" value="NZ_CP038852.1"/>
</dbReference>
<sequence>MTDKAKYRNVSLSHSTHEALLKLSRELIKPATLSISKTVEMIVLERDEAVTNQQQGVKKND</sequence>
<name>A0A6H1Q3G6_9PROT</name>